<name>A0A834KGN6_VESGE</name>
<sequence length="118" mass="13248">MGDPLNKEMKKLMQTARCSTSDYFMSISGNGVICDGIFIRKQINVFKIWELSLGEFSSMSIVNTRNKAHLSLNCLDKIKNPKCFKCNEFDHVSAKCPKITGTDKEKTGKTQCDFAKIG</sequence>
<dbReference type="Pfam" id="PF00098">
    <property type="entry name" value="zf-CCHC"/>
    <property type="match status" value="1"/>
</dbReference>
<dbReference type="EMBL" id="JACSDZ010000004">
    <property type="protein sequence ID" value="KAF7405597.1"/>
    <property type="molecule type" value="Genomic_DNA"/>
</dbReference>
<dbReference type="Gene3D" id="4.10.60.10">
    <property type="entry name" value="Zinc finger, CCHC-type"/>
    <property type="match status" value="1"/>
</dbReference>
<evidence type="ECO:0000259" key="2">
    <source>
        <dbReference type="PROSITE" id="PS50158"/>
    </source>
</evidence>
<dbReference type="SMART" id="SM00343">
    <property type="entry name" value="ZnF_C2HC"/>
    <property type="match status" value="1"/>
</dbReference>
<dbReference type="PROSITE" id="PS50158">
    <property type="entry name" value="ZF_CCHC"/>
    <property type="match status" value="1"/>
</dbReference>
<accession>A0A834KGN6</accession>
<evidence type="ECO:0000313" key="3">
    <source>
        <dbReference type="EMBL" id="KAF7405597.1"/>
    </source>
</evidence>
<keyword evidence="1" id="KW-0862">Zinc</keyword>
<dbReference type="GO" id="GO:0008270">
    <property type="term" value="F:zinc ion binding"/>
    <property type="evidence" value="ECO:0007669"/>
    <property type="project" value="UniProtKB-KW"/>
</dbReference>
<comment type="caution">
    <text evidence="3">The sequence shown here is derived from an EMBL/GenBank/DDBJ whole genome shotgun (WGS) entry which is preliminary data.</text>
</comment>
<organism evidence="3 4">
    <name type="scientific">Vespula germanica</name>
    <name type="common">German yellow jacket</name>
    <name type="synonym">Paravespula germanica</name>
    <dbReference type="NCBI Taxonomy" id="30212"/>
    <lineage>
        <taxon>Eukaryota</taxon>
        <taxon>Metazoa</taxon>
        <taxon>Ecdysozoa</taxon>
        <taxon>Arthropoda</taxon>
        <taxon>Hexapoda</taxon>
        <taxon>Insecta</taxon>
        <taxon>Pterygota</taxon>
        <taxon>Neoptera</taxon>
        <taxon>Endopterygota</taxon>
        <taxon>Hymenoptera</taxon>
        <taxon>Apocrita</taxon>
        <taxon>Aculeata</taxon>
        <taxon>Vespoidea</taxon>
        <taxon>Vespidae</taxon>
        <taxon>Vespinae</taxon>
        <taxon>Vespula</taxon>
    </lineage>
</organism>
<gene>
    <name evidence="3" type="ORF">HZH68_004966</name>
</gene>
<dbReference type="SUPFAM" id="SSF57756">
    <property type="entry name" value="Retrovirus zinc finger-like domains"/>
    <property type="match status" value="1"/>
</dbReference>
<dbReference type="Proteomes" id="UP000617340">
    <property type="component" value="Unassembled WGS sequence"/>
</dbReference>
<evidence type="ECO:0000256" key="1">
    <source>
        <dbReference type="PROSITE-ProRule" id="PRU00047"/>
    </source>
</evidence>
<protein>
    <recommendedName>
        <fullName evidence="2">CCHC-type domain-containing protein</fullName>
    </recommendedName>
</protein>
<dbReference type="GO" id="GO:0003676">
    <property type="term" value="F:nucleic acid binding"/>
    <property type="evidence" value="ECO:0007669"/>
    <property type="project" value="InterPro"/>
</dbReference>
<keyword evidence="1" id="KW-0863">Zinc-finger</keyword>
<keyword evidence="4" id="KW-1185">Reference proteome</keyword>
<keyword evidence="1" id="KW-0479">Metal-binding</keyword>
<evidence type="ECO:0000313" key="4">
    <source>
        <dbReference type="Proteomes" id="UP000617340"/>
    </source>
</evidence>
<reference evidence="3" key="1">
    <citation type="journal article" date="2020" name="G3 (Bethesda)">
        <title>High-Quality Assemblies for Three Invasive Social Wasps from the &lt;i&gt;Vespula&lt;/i&gt; Genus.</title>
        <authorList>
            <person name="Harrop T.W.R."/>
            <person name="Guhlin J."/>
            <person name="McLaughlin G.M."/>
            <person name="Permina E."/>
            <person name="Stockwell P."/>
            <person name="Gilligan J."/>
            <person name="Le Lec M.F."/>
            <person name="Gruber M.A.M."/>
            <person name="Quinn O."/>
            <person name="Lovegrove M."/>
            <person name="Duncan E.J."/>
            <person name="Remnant E.J."/>
            <person name="Van Eeckhoven J."/>
            <person name="Graham B."/>
            <person name="Knapp R.A."/>
            <person name="Langford K.W."/>
            <person name="Kronenberg Z."/>
            <person name="Press M.O."/>
            <person name="Eacker S.M."/>
            <person name="Wilson-Rankin E.E."/>
            <person name="Purcell J."/>
            <person name="Lester P.J."/>
            <person name="Dearden P.K."/>
        </authorList>
    </citation>
    <scope>NUCLEOTIDE SEQUENCE</scope>
    <source>
        <strain evidence="3">Linc-1</strain>
    </source>
</reference>
<feature type="domain" description="CCHC-type" evidence="2">
    <location>
        <begin position="82"/>
        <end position="98"/>
    </location>
</feature>
<dbReference type="InterPro" id="IPR036875">
    <property type="entry name" value="Znf_CCHC_sf"/>
</dbReference>
<proteinExistence type="predicted"/>
<dbReference type="AlphaFoldDB" id="A0A834KGN6"/>
<dbReference type="InterPro" id="IPR001878">
    <property type="entry name" value="Znf_CCHC"/>
</dbReference>